<protein>
    <submittedName>
        <fullName evidence="1">Nucleotidyltransferase</fullName>
    </submittedName>
</protein>
<gene>
    <name evidence="1" type="ORF">ERS852407_01872</name>
</gene>
<dbReference type="RefSeq" id="WP_055654454.1">
    <property type="nucleotide sequence ID" value="NZ_CABIXC010000004.1"/>
</dbReference>
<keyword evidence="1" id="KW-0808">Transferase</keyword>
<evidence type="ECO:0000313" key="2">
    <source>
        <dbReference type="Proteomes" id="UP000095651"/>
    </source>
</evidence>
<dbReference type="AlphaFoldDB" id="A0A174CDU6"/>
<dbReference type="Pfam" id="PF10127">
    <property type="entry name" value="RlaP"/>
    <property type="match status" value="1"/>
</dbReference>
<dbReference type="PANTHER" id="PTHR34817:SF2">
    <property type="entry name" value="NUCLEOTIDYLTRANSFERASE"/>
    <property type="match status" value="1"/>
</dbReference>
<dbReference type="Proteomes" id="UP000095651">
    <property type="component" value="Unassembled WGS sequence"/>
</dbReference>
<accession>A0A174CDU6</accession>
<dbReference type="PANTHER" id="PTHR34817">
    <property type="entry name" value="NUCLEOTIDYLTRANSFERASE"/>
    <property type="match status" value="1"/>
</dbReference>
<dbReference type="EMBL" id="CYZE01000004">
    <property type="protein sequence ID" value="CUO11374.1"/>
    <property type="molecule type" value="Genomic_DNA"/>
</dbReference>
<proteinExistence type="predicted"/>
<reference evidence="1 2" key="1">
    <citation type="submission" date="2015-09" db="EMBL/GenBank/DDBJ databases">
        <authorList>
            <consortium name="Pathogen Informatics"/>
        </authorList>
    </citation>
    <scope>NUCLEOTIDE SEQUENCE [LARGE SCALE GENOMIC DNA]</scope>
    <source>
        <strain evidence="1 2">2789STDY5608850</strain>
    </source>
</reference>
<dbReference type="InterPro" id="IPR018775">
    <property type="entry name" value="RlaP"/>
</dbReference>
<sequence>MRYKDFEGTLEELVEQKLQEIEEKEHVRILHAVESGSRSWGFASPDSDYDVRFIYVRRQEDYLKLEPARDVIEWELDETLDINGWDLQKALRQYHRSNSTLFEWANSPVIYRTTEEWRQIHQAASVYFSEKAAMYHYYGTAKSNFLEFLQGDTVKYKKYFYVIRPVLACKWIEEHACPPPVLFSELMEAVRGCGDLAKVLAAIEKLLEIKAMTPESGSGERIEVLNHFIEGQLDYYKTLLDKKTDDRRESWDVLDRLFLESLKVR</sequence>
<name>A0A174CDU6_9FIRM</name>
<dbReference type="SUPFAM" id="SSF81301">
    <property type="entry name" value="Nucleotidyltransferase"/>
    <property type="match status" value="1"/>
</dbReference>
<evidence type="ECO:0000313" key="1">
    <source>
        <dbReference type="EMBL" id="CUO11374.1"/>
    </source>
</evidence>
<dbReference type="GO" id="GO:0016740">
    <property type="term" value="F:transferase activity"/>
    <property type="evidence" value="ECO:0007669"/>
    <property type="project" value="UniProtKB-KW"/>
</dbReference>
<organism evidence="1 2">
    <name type="scientific">Hungatella hathewayi</name>
    <dbReference type="NCBI Taxonomy" id="154046"/>
    <lineage>
        <taxon>Bacteria</taxon>
        <taxon>Bacillati</taxon>
        <taxon>Bacillota</taxon>
        <taxon>Clostridia</taxon>
        <taxon>Lachnospirales</taxon>
        <taxon>Lachnospiraceae</taxon>
        <taxon>Hungatella</taxon>
    </lineage>
</organism>
<dbReference type="InterPro" id="IPR043519">
    <property type="entry name" value="NT_sf"/>
</dbReference>